<evidence type="ECO:0000256" key="6">
    <source>
        <dbReference type="ARBA" id="ARBA00022833"/>
    </source>
</evidence>
<evidence type="ECO:0000256" key="3">
    <source>
        <dbReference type="ARBA" id="ARBA00022723"/>
    </source>
</evidence>
<keyword evidence="7" id="KW-0963">Cytoplasm</keyword>
<dbReference type="Gene3D" id="3.40.390.30">
    <property type="entry name" value="Metalloproteases ('zincins'), catalytic domain"/>
    <property type="match status" value="1"/>
</dbReference>
<feature type="binding site" evidence="7">
    <location>
        <position position="139"/>
    </location>
    <ligand>
        <name>Zn(2+)</name>
        <dbReference type="ChEBI" id="CHEBI:29105"/>
        <note>catalytic</note>
    </ligand>
</feature>
<dbReference type="GO" id="GO:0004222">
    <property type="term" value="F:metalloendopeptidase activity"/>
    <property type="evidence" value="ECO:0007669"/>
    <property type="project" value="InterPro"/>
</dbReference>
<sequence length="180" mass="19222">MSVTLDINAEEPRWGDLDHLARSAIDATLAHLGHDPACFEVSLLACDDARIKGLNAGFRDKDKATNVLSWPAWDLSAETPGDLPEAPETGTPEEPEALGDIALAYETCLREAGEQGKPFAEHVTHLIVHSVLHLLGYDHETDEDAALMEKTEVAILATMGIADPYAGDESEPVAPATGAD</sequence>
<proteinExistence type="inferred from homology"/>
<keyword evidence="7" id="KW-0690">Ribosome biogenesis</keyword>
<dbReference type="InterPro" id="IPR002036">
    <property type="entry name" value="YbeY"/>
</dbReference>
<comment type="similarity">
    <text evidence="1 7">Belongs to the endoribonuclease YbeY family.</text>
</comment>
<keyword evidence="5 7" id="KW-0378">Hydrolase</keyword>
<comment type="subcellular location">
    <subcellularLocation>
        <location evidence="7">Cytoplasm</location>
    </subcellularLocation>
</comment>
<keyword evidence="6 7" id="KW-0862">Zinc</keyword>
<dbReference type="EC" id="3.1.-.-" evidence="7"/>
<dbReference type="GO" id="GO:0005737">
    <property type="term" value="C:cytoplasm"/>
    <property type="evidence" value="ECO:0007669"/>
    <property type="project" value="UniProtKB-SubCell"/>
</dbReference>
<dbReference type="PANTHER" id="PTHR46986">
    <property type="entry name" value="ENDORIBONUCLEASE YBEY, CHLOROPLASTIC"/>
    <property type="match status" value="1"/>
</dbReference>
<evidence type="ECO:0000256" key="7">
    <source>
        <dbReference type="HAMAP-Rule" id="MF_00009"/>
    </source>
</evidence>
<evidence type="ECO:0000256" key="4">
    <source>
        <dbReference type="ARBA" id="ARBA00022759"/>
    </source>
</evidence>
<dbReference type="RefSeq" id="WP_107752778.1">
    <property type="nucleotide sequence ID" value="NZ_QBKF01000008.1"/>
</dbReference>
<dbReference type="GO" id="GO:0008270">
    <property type="term" value="F:zinc ion binding"/>
    <property type="evidence" value="ECO:0007669"/>
    <property type="project" value="UniProtKB-UniRule"/>
</dbReference>
<comment type="function">
    <text evidence="7">Single strand-specific metallo-endoribonuclease involved in late-stage 70S ribosome quality control and in maturation of the 3' terminus of the 16S rRNA.</text>
</comment>
<keyword evidence="9" id="KW-1185">Reference proteome</keyword>
<comment type="caution">
    <text evidence="8">The sequence shown here is derived from an EMBL/GenBank/DDBJ whole genome shotgun (WGS) entry which is preliminary data.</text>
</comment>
<dbReference type="GO" id="GO:0006364">
    <property type="term" value="P:rRNA processing"/>
    <property type="evidence" value="ECO:0007669"/>
    <property type="project" value="UniProtKB-UniRule"/>
</dbReference>
<evidence type="ECO:0000256" key="1">
    <source>
        <dbReference type="ARBA" id="ARBA00010875"/>
    </source>
</evidence>
<feature type="binding site" evidence="7">
    <location>
        <position position="133"/>
    </location>
    <ligand>
        <name>Zn(2+)</name>
        <dbReference type="ChEBI" id="CHEBI:29105"/>
        <note>catalytic</note>
    </ligand>
</feature>
<feature type="binding site" evidence="7">
    <location>
        <position position="129"/>
    </location>
    <ligand>
        <name>Zn(2+)</name>
        <dbReference type="ChEBI" id="CHEBI:29105"/>
        <note>catalytic</note>
    </ligand>
</feature>
<reference evidence="8 9" key="1">
    <citation type="journal article" date="2011" name="Syst. Appl. Microbiol.">
        <title>Defluviimonas denitrificans gen. nov., sp. nov., and Pararhodobacter aggregans gen. nov., sp. nov., non-phototrophic Rhodobacteraceae from the biofilter of a marine aquaculture.</title>
        <authorList>
            <person name="Foesel B.U."/>
            <person name="Drake H.L."/>
            <person name="Schramm A."/>
        </authorList>
    </citation>
    <scope>NUCLEOTIDE SEQUENCE [LARGE SCALE GENOMIC DNA]</scope>
    <source>
        <strain evidence="8 9">D1-19</strain>
    </source>
</reference>
<evidence type="ECO:0000256" key="5">
    <source>
        <dbReference type="ARBA" id="ARBA00022801"/>
    </source>
</evidence>
<dbReference type="HAMAP" id="MF_00009">
    <property type="entry name" value="Endoribonucl_YbeY"/>
    <property type="match status" value="1"/>
</dbReference>
<protein>
    <recommendedName>
        <fullName evidence="7">Endoribonuclease YbeY</fullName>
        <ecNumber evidence="7">3.1.-.-</ecNumber>
    </recommendedName>
</protein>
<keyword evidence="7" id="KW-0698">rRNA processing</keyword>
<accession>A0A2T7UPG0</accession>
<evidence type="ECO:0000313" key="9">
    <source>
        <dbReference type="Proteomes" id="UP000244810"/>
    </source>
</evidence>
<dbReference type="OrthoDB" id="9807740at2"/>
<evidence type="ECO:0000313" key="8">
    <source>
        <dbReference type="EMBL" id="PVE46593.1"/>
    </source>
</evidence>
<dbReference type="PANTHER" id="PTHR46986:SF1">
    <property type="entry name" value="ENDORIBONUCLEASE YBEY, CHLOROPLASTIC"/>
    <property type="match status" value="1"/>
</dbReference>
<dbReference type="PROSITE" id="PS01306">
    <property type="entry name" value="UPF0054"/>
    <property type="match status" value="1"/>
</dbReference>
<dbReference type="NCBIfam" id="TIGR00043">
    <property type="entry name" value="rRNA maturation RNase YbeY"/>
    <property type="match status" value="1"/>
</dbReference>
<dbReference type="InterPro" id="IPR020549">
    <property type="entry name" value="YbeY_CS"/>
</dbReference>
<gene>
    <name evidence="7 8" type="primary">ybeY</name>
    <name evidence="8" type="ORF">DDE23_15715</name>
</gene>
<evidence type="ECO:0000256" key="2">
    <source>
        <dbReference type="ARBA" id="ARBA00022722"/>
    </source>
</evidence>
<dbReference type="Proteomes" id="UP000244810">
    <property type="component" value="Unassembled WGS sequence"/>
</dbReference>
<keyword evidence="4 7" id="KW-0255">Endonuclease</keyword>
<dbReference type="AlphaFoldDB" id="A0A2T7UPG0"/>
<keyword evidence="2 7" id="KW-0540">Nuclease</keyword>
<dbReference type="EMBL" id="QDDR01000008">
    <property type="protein sequence ID" value="PVE46593.1"/>
    <property type="molecule type" value="Genomic_DNA"/>
</dbReference>
<name>A0A2T7UPG0_9RHOB</name>
<dbReference type="Pfam" id="PF02130">
    <property type="entry name" value="YbeY"/>
    <property type="match status" value="1"/>
</dbReference>
<dbReference type="SUPFAM" id="SSF55486">
    <property type="entry name" value="Metalloproteases ('zincins'), catalytic domain"/>
    <property type="match status" value="1"/>
</dbReference>
<keyword evidence="3 7" id="KW-0479">Metal-binding</keyword>
<organism evidence="8 9">
    <name type="scientific">Pararhodobacter aggregans</name>
    <dbReference type="NCBI Taxonomy" id="404875"/>
    <lineage>
        <taxon>Bacteria</taxon>
        <taxon>Pseudomonadati</taxon>
        <taxon>Pseudomonadota</taxon>
        <taxon>Alphaproteobacteria</taxon>
        <taxon>Rhodobacterales</taxon>
        <taxon>Paracoccaceae</taxon>
        <taxon>Pararhodobacter</taxon>
    </lineage>
</organism>
<dbReference type="InterPro" id="IPR023091">
    <property type="entry name" value="MetalPrtase_cat_dom_sf_prd"/>
</dbReference>
<dbReference type="GO" id="GO:0004521">
    <property type="term" value="F:RNA endonuclease activity"/>
    <property type="evidence" value="ECO:0007669"/>
    <property type="project" value="UniProtKB-UniRule"/>
</dbReference>
<comment type="cofactor">
    <cofactor evidence="7">
        <name>Zn(2+)</name>
        <dbReference type="ChEBI" id="CHEBI:29105"/>
    </cofactor>
    <text evidence="7">Binds 1 zinc ion.</text>
</comment>